<accession>A0ABU8RMJ7</accession>
<dbReference type="InterPro" id="IPR023187">
    <property type="entry name" value="Tscrpt_reg_MarR-type_CS"/>
</dbReference>
<dbReference type="SUPFAM" id="SSF46785">
    <property type="entry name" value="Winged helix' DNA-binding domain"/>
    <property type="match status" value="1"/>
</dbReference>
<evidence type="ECO:0000256" key="3">
    <source>
        <dbReference type="ARBA" id="ARBA00023163"/>
    </source>
</evidence>
<dbReference type="Gene3D" id="1.10.10.10">
    <property type="entry name" value="Winged helix-like DNA-binding domain superfamily/Winged helix DNA-binding domain"/>
    <property type="match status" value="1"/>
</dbReference>
<dbReference type="InterPro" id="IPR039422">
    <property type="entry name" value="MarR/SlyA-like"/>
</dbReference>
<comment type="caution">
    <text evidence="6">The sequence shown here is derived from an EMBL/GenBank/DDBJ whole genome shotgun (WGS) entry which is preliminary data.</text>
</comment>
<keyword evidence="3" id="KW-0804">Transcription</keyword>
<keyword evidence="7" id="KW-1185">Reference proteome</keyword>
<evidence type="ECO:0000256" key="1">
    <source>
        <dbReference type="ARBA" id="ARBA00023015"/>
    </source>
</evidence>
<feature type="domain" description="HTH marR-type" evidence="5">
    <location>
        <begin position="43"/>
        <end position="178"/>
    </location>
</feature>
<gene>
    <name evidence="6" type="ORF">WDZ17_13615</name>
</gene>
<name>A0ABU8RMJ7_9ACTN</name>
<dbReference type="PRINTS" id="PR00598">
    <property type="entry name" value="HTHMARR"/>
</dbReference>
<proteinExistence type="predicted"/>
<organism evidence="6 7">
    <name type="scientific">Pseudokineococcus basanitobsidens</name>
    <dbReference type="NCBI Taxonomy" id="1926649"/>
    <lineage>
        <taxon>Bacteria</taxon>
        <taxon>Bacillati</taxon>
        <taxon>Actinomycetota</taxon>
        <taxon>Actinomycetes</taxon>
        <taxon>Kineosporiales</taxon>
        <taxon>Kineosporiaceae</taxon>
        <taxon>Pseudokineococcus</taxon>
    </lineage>
</organism>
<keyword evidence="1" id="KW-0805">Transcription regulation</keyword>
<feature type="region of interest" description="Disordered" evidence="4">
    <location>
        <begin position="1"/>
        <end position="21"/>
    </location>
</feature>
<sequence>MDSEVGRDAPLGRGAGVRGASRDEVDRIVAAWRRERPDLDVSPLEVLSRVSRLARHLDLARRAAFAEHGLEAWSFDVLSALRRAGAPHQLTPGQLVTSTLVTSGTMTNRVDRLLAAGLVERHPAPGDRRAVLVRLTAAGAARVDAAMADLLDRERALLAGLEPQQRTELADVLRALTSGFDAPAGSGGVADL</sequence>
<evidence type="ECO:0000259" key="5">
    <source>
        <dbReference type="PROSITE" id="PS50995"/>
    </source>
</evidence>
<keyword evidence="2" id="KW-0238">DNA-binding</keyword>
<dbReference type="PANTHER" id="PTHR33164:SF104">
    <property type="entry name" value="TRANSCRIPTIONAL REGULATORY PROTEIN"/>
    <property type="match status" value="1"/>
</dbReference>
<protein>
    <submittedName>
        <fullName evidence="6">MarR family transcriptional regulator</fullName>
    </submittedName>
</protein>
<dbReference type="InterPro" id="IPR000835">
    <property type="entry name" value="HTH_MarR-typ"/>
</dbReference>
<dbReference type="PANTHER" id="PTHR33164">
    <property type="entry name" value="TRANSCRIPTIONAL REGULATOR, MARR FAMILY"/>
    <property type="match status" value="1"/>
</dbReference>
<dbReference type="InterPro" id="IPR036388">
    <property type="entry name" value="WH-like_DNA-bd_sf"/>
</dbReference>
<reference evidence="6 7" key="1">
    <citation type="journal article" date="2017" name="Int. J. Syst. Evol. Microbiol.">
        <title>Pseudokineococcus basanitobsidens sp. nov., isolated from volcanic rock.</title>
        <authorList>
            <person name="Lee D.W."/>
            <person name="Park M.Y."/>
            <person name="Kim J.J."/>
            <person name="Kim B.S."/>
        </authorList>
    </citation>
    <scope>NUCLEOTIDE SEQUENCE [LARGE SCALE GENOMIC DNA]</scope>
    <source>
        <strain evidence="6 7">DSM 103726</strain>
    </source>
</reference>
<dbReference type="PROSITE" id="PS50995">
    <property type="entry name" value="HTH_MARR_2"/>
    <property type="match status" value="1"/>
</dbReference>
<evidence type="ECO:0000256" key="2">
    <source>
        <dbReference type="ARBA" id="ARBA00023125"/>
    </source>
</evidence>
<dbReference type="EMBL" id="JBBIAA010000020">
    <property type="protein sequence ID" value="MEJ5946330.1"/>
    <property type="molecule type" value="Genomic_DNA"/>
</dbReference>
<evidence type="ECO:0000256" key="4">
    <source>
        <dbReference type="SAM" id="MobiDB-lite"/>
    </source>
</evidence>
<dbReference type="Pfam" id="PF12802">
    <property type="entry name" value="MarR_2"/>
    <property type="match status" value="1"/>
</dbReference>
<dbReference type="Proteomes" id="UP001387100">
    <property type="component" value="Unassembled WGS sequence"/>
</dbReference>
<dbReference type="PROSITE" id="PS01117">
    <property type="entry name" value="HTH_MARR_1"/>
    <property type="match status" value="1"/>
</dbReference>
<dbReference type="InterPro" id="IPR036390">
    <property type="entry name" value="WH_DNA-bd_sf"/>
</dbReference>
<evidence type="ECO:0000313" key="7">
    <source>
        <dbReference type="Proteomes" id="UP001387100"/>
    </source>
</evidence>
<evidence type="ECO:0000313" key="6">
    <source>
        <dbReference type="EMBL" id="MEJ5946330.1"/>
    </source>
</evidence>
<dbReference type="SMART" id="SM00347">
    <property type="entry name" value="HTH_MARR"/>
    <property type="match status" value="1"/>
</dbReference>